<reference evidence="2 3" key="1">
    <citation type="submission" date="2018-05" db="EMBL/GenBank/DDBJ databases">
        <title>Streptomyces venezuelae.</title>
        <authorList>
            <person name="Kim W."/>
            <person name="Lee N."/>
            <person name="Cho B.-K."/>
        </authorList>
    </citation>
    <scope>NUCLEOTIDE SEQUENCE [LARGE SCALE GENOMIC DNA]</scope>
    <source>
        <strain evidence="2 3">ATCC 21782</strain>
    </source>
</reference>
<feature type="compositionally biased region" description="Low complexity" evidence="1">
    <location>
        <begin position="70"/>
        <end position="80"/>
    </location>
</feature>
<dbReference type="EMBL" id="CP029190">
    <property type="protein sequence ID" value="QES51914.1"/>
    <property type="molecule type" value="Genomic_DNA"/>
</dbReference>
<proteinExistence type="predicted"/>
<accession>A0A5P2D9T1</accession>
<dbReference type="AlphaFoldDB" id="A0A5P2D9T1"/>
<feature type="region of interest" description="Disordered" evidence="1">
    <location>
        <begin position="59"/>
        <end position="80"/>
    </location>
</feature>
<organism evidence="2 3">
    <name type="scientific">Streptomyces venezuelae</name>
    <dbReference type="NCBI Taxonomy" id="54571"/>
    <lineage>
        <taxon>Bacteria</taxon>
        <taxon>Bacillati</taxon>
        <taxon>Actinomycetota</taxon>
        <taxon>Actinomycetes</taxon>
        <taxon>Kitasatosporales</taxon>
        <taxon>Streptomycetaceae</taxon>
        <taxon>Streptomyces</taxon>
    </lineage>
</organism>
<protein>
    <recommendedName>
        <fullName evidence="4">Extradiol ring-cleavage dioxygenase LigAB LigA subunit domain-containing protein</fullName>
    </recommendedName>
</protein>
<evidence type="ECO:0000313" key="2">
    <source>
        <dbReference type="EMBL" id="QES51914.1"/>
    </source>
</evidence>
<name>A0A5P2D9T1_STRVZ</name>
<evidence type="ECO:0000313" key="3">
    <source>
        <dbReference type="Proteomes" id="UP000325211"/>
    </source>
</evidence>
<evidence type="ECO:0000256" key="1">
    <source>
        <dbReference type="SAM" id="MobiDB-lite"/>
    </source>
</evidence>
<gene>
    <name evidence="2" type="ORF">DEJ50_32810</name>
</gene>
<dbReference type="Proteomes" id="UP000325211">
    <property type="component" value="Chromosome"/>
</dbReference>
<sequence length="80" mass="8919">MNENTSEKLRKLLKDACEESNLIRELHEDPRSIAERYDLSDAERERLENSDVLMVLVGRSPAGSGQSPATTTTPITITDC</sequence>
<dbReference type="RefSeq" id="WP_150211661.1">
    <property type="nucleotide sequence ID" value="NZ_CP029190.1"/>
</dbReference>
<evidence type="ECO:0008006" key="4">
    <source>
        <dbReference type="Google" id="ProtNLM"/>
    </source>
</evidence>